<evidence type="ECO:0000313" key="3">
    <source>
        <dbReference type="EMBL" id="GMS96621.1"/>
    </source>
</evidence>
<proteinExistence type="predicted"/>
<feature type="compositionally biased region" description="Low complexity" evidence="2">
    <location>
        <begin position="231"/>
        <end position="248"/>
    </location>
</feature>
<feature type="coiled-coil region" evidence="1">
    <location>
        <begin position="168"/>
        <end position="214"/>
    </location>
</feature>
<evidence type="ECO:0000313" key="4">
    <source>
        <dbReference type="Proteomes" id="UP001432027"/>
    </source>
</evidence>
<feature type="region of interest" description="Disordered" evidence="2">
    <location>
        <begin position="217"/>
        <end position="252"/>
    </location>
</feature>
<feature type="non-terminal residue" evidence="3">
    <location>
        <position position="1"/>
    </location>
</feature>
<dbReference type="EMBL" id="BTSX01000004">
    <property type="protein sequence ID" value="GMS96621.1"/>
    <property type="molecule type" value="Genomic_DNA"/>
</dbReference>
<dbReference type="AlphaFoldDB" id="A0AAV5TQM8"/>
<gene>
    <name evidence="3" type="ORF">PENTCL1PPCAC_18796</name>
</gene>
<reference evidence="3" key="1">
    <citation type="submission" date="2023-10" db="EMBL/GenBank/DDBJ databases">
        <title>Genome assembly of Pristionchus species.</title>
        <authorList>
            <person name="Yoshida K."/>
            <person name="Sommer R.J."/>
        </authorList>
    </citation>
    <scope>NUCLEOTIDE SEQUENCE</scope>
    <source>
        <strain evidence="3">RS0144</strain>
    </source>
</reference>
<keyword evidence="1" id="KW-0175">Coiled coil</keyword>
<name>A0AAV5TQM8_9BILA</name>
<accession>A0AAV5TQM8</accession>
<organism evidence="3 4">
    <name type="scientific">Pristionchus entomophagus</name>
    <dbReference type="NCBI Taxonomy" id="358040"/>
    <lineage>
        <taxon>Eukaryota</taxon>
        <taxon>Metazoa</taxon>
        <taxon>Ecdysozoa</taxon>
        <taxon>Nematoda</taxon>
        <taxon>Chromadorea</taxon>
        <taxon>Rhabditida</taxon>
        <taxon>Rhabditina</taxon>
        <taxon>Diplogasteromorpha</taxon>
        <taxon>Diplogasteroidea</taxon>
        <taxon>Neodiplogasteridae</taxon>
        <taxon>Pristionchus</taxon>
    </lineage>
</organism>
<evidence type="ECO:0000256" key="1">
    <source>
        <dbReference type="SAM" id="Coils"/>
    </source>
</evidence>
<keyword evidence="4" id="KW-1185">Reference proteome</keyword>
<protein>
    <submittedName>
        <fullName evidence="3">Uncharacterized protein</fullName>
    </submittedName>
</protein>
<sequence>TGRSTPHSAMADAVSLDARRVLGRTRVLKERLKSRVAGLSLLAESNKEKAEALADLKLRSVNLVEERQRIENAERATTEKDVLSSKQLAAFDRPPMVGGLLKSCTHDNAKDFIGAVADVRAALMQLFSRTAENEKLALTEAVALEEIHRERIKDASSALKLLHDSADRMQLRVEKRATEEKNDTTEVERLKLLLDARRAELELYEAKRATLQKEVEMRGSQLGHDLPPVPAGAAGSDASAAQQQPQQDTPDLHEQIIATIQRALDEINKSCK</sequence>
<comment type="caution">
    <text evidence="3">The sequence shown here is derived from an EMBL/GenBank/DDBJ whole genome shotgun (WGS) entry which is preliminary data.</text>
</comment>
<evidence type="ECO:0000256" key="2">
    <source>
        <dbReference type="SAM" id="MobiDB-lite"/>
    </source>
</evidence>
<dbReference type="Proteomes" id="UP001432027">
    <property type="component" value="Unassembled WGS sequence"/>
</dbReference>